<keyword evidence="2" id="KW-1185">Reference proteome</keyword>
<accession>A0A511DP04</accession>
<evidence type="ECO:0000313" key="2">
    <source>
        <dbReference type="Proteomes" id="UP000321685"/>
    </source>
</evidence>
<dbReference type="OrthoDB" id="5079244at2"/>
<sequence>MSGSDPSHDVDLTGAVAAAGAAATMEDTCPPPEQVRDLLAAAVRLYARSDELGELAEPIDGTQVTATEAVTVVAALMRAQHLNPFDLQLWLDRTPDGR</sequence>
<comment type="caution">
    <text evidence="1">The sequence shown here is derived from an EMBL/GenBank/DDBJ whole genome shotgun (WGS) entry which is preliminary data.</text>
</comment>
<proteinExistence type="predicted"/>
<organism evidence="1 2">
    <name type="scientific">Pseudonocardia sulfidoxydans NBRC 16205</name>
    <dbReference type="NCBI Taxonomy" id="1223511"/>
    <lineage>
        <taxon>Bacteria</taxon>
        <taxon>Bacillati</taxon>
        <taxon>Actinomycetota</taxon>
        <taxon>Actinomycetes</taxon>
        <taxon>Pseudonocardiales</taxon>
        <taxon>Pseudonocardiaceae</taxon>
        <taxon>Pseudonocardia</taxon>
    </lineage>
</organism>
<dbReference type="RefSeq" id="WP_147114773.1">
    <property type="nucleotide sequence ID" value="NZ_BJVJ01000096.1"/>
</dbReference>
<evidence type="ECO:0000313" key="1">
    <source>
        <dbReference type="EMBL" id="GEL26551.1"/>
    </source>
</evidence>
<name>A0A511DP04_9PSEU</name>
<dbReference type="Proteomes" id="UP000321685">
    <property type="component" value="Unassembled WGS sequence"/>
</dbReference>
<gene>
    <name evidence="1" type="ORF">PSU4_55050</name>
</gene>
<dbReference type="AlphaFoldDB" id="A0A511DP04"/>
<protein>
    <submittedName>
        <fullName evidence="1">Uncharacterized protein</fullName>
    </submittedName>
</protein>
<dbReference type="EMBL" id="BJVJ01000096">
    <property type="protein sequence ID" value="GEL26551.1"/>
    <property type="molecule type" value="Genomic_DNA"/>
</dbReference>
<reference evidence="1 2" key="1">
    <citation type="submission" date="2019-07" db="EMBL/GenBank/DDBJ databases">
        <title>Whole genome shotgun sequence of Pseudonocardia sulfidoxydans NBRC 16205.</title>
        <authorList>
            <person name="Hosoyama A."/>
            <person name="Uohara A."/>
            <person name="Ohji S."/>
            <person name="Ichikawa N."/>
        </authorList>
    </citation>
    <scope>NUCLEOTIDE SEQUENCE [LARGE SCALE GENOMIC DNA]</scope>
    <source>
        <strain evidence="1 2">NBRC 16205</strain>
    </source>
</reference>